<dbReference type="Proteomes" id="UP001605036">
    <property type="component" value="Unassembled WGS sequence"/>
</dbReference>
<evidence type="ECO:0000313" key="2">
    <source>
        <dbReference type="EMBL" id="KAL2650667.1"/>
    </source>
</evidence>
<name>A0ABD1ZH28_9MARC</name>
<sequence length="208" mass="22809">MATSVNRQKTATESEESEERASAEDHKEVSKAGETSGVSHGLLMAEVIFKEVLEASHTLNDVVEPTMISALPKMPREEMMIDRSVLAGGATFRNTPPLNPLTWVAALNRVLTSAQQSSQLQQISVEQLAILAKVVTPLKADHGSHMELAARYYDLLQAHELTAGQTAELKTTTFQTGKEAKLANWAAQAMATCYTEKSSWQVNYMCTR</sequence>
<evidence type="ECO:0000313" key="3">
    <source>
        <dbReference type="Proteomes" id="UP001605036"/>
    </source>
</evidence>
<evidence type="ECO:0000256" key="1">
    <source>
        <dbReference type="SAM" id="MobiDB-lite"/>
    </source>
</evidence>
<dbReference type="AlphaFoldDB" id="A0ABD1ZH28"/>
<evidence type="ECO:0008006" key="4">
    <source>
        <dbReference type="Google" id="ProtNLM"/>
    </source>
</evidence>
<feature type="region of interest" description="Disordered" evidence="1">
    <location>
        <begin position="1"/>
        <end position="35"/>
    </location>
</feature>
<dbReference type="EMBL" id="JBHFFA010000001">
    <property type="protein sequence ID" value="KAL2650667.1"/>
    <property type="molecule type" value="Genomic_DNA"/>
</dbReference>
<gene>
    <name evidence="2" type="ORF">R1flu_018795</name>
</gene>
<proteinExistence type="predicted"/>
<protein>
    <recommendedName>
        <fullName evidence="4">DELLA protein</fullName>
    </recommendedName>
</protein>
<accession>A0ABD1ZH28</accession>
<comment type="caution">
    <text evidence="2">The sequence shown here is derived from an EMBL/GenBank/DDBJ whole genome shotgun (WGS) entry which is preliminary data.</text>
</comment>
<feature type="compositionally biased region" description="Basic and acidic residues" evidence="1">
    <location>
        <begin position="19"/>
        <end position="31"/>
    </location>
</feature>
<reference evidence="2 3" key="1">
    <citation type="submission" date="2024-09" db="EMBL/GenBank/DDBJ databases">
        <title>Chromosome-scale assembly of Riccia fluitans.</title>
        <authorList>
            <person name="Paukszto L."/>
            <person name="Sawicki J."/>
            <person name="Karawczyk K."/>
            <person name="Piernik-Szablinska J."/>
            <person name="Szczecinska M."/>
            <person name="Mazdziarz M."/>
        </authorList>
    </citation>
    <scope>NUCLEOTIDE SEQUENCE [LARGE SCALE GENOMIC DNA]</scope>
    <source>
        <strain evidence="2">Rf_01</strain>
        <tissue evidence="2">Aerial parts of the thallus</tissue>
    </source>
</reference>
<keyword evidence="3" id="KW-1185">Reference proteome</keyword>
<organism evidence="2 3">
    <name type="scientific">Riccia fluitans</name>
    <dbReference type="NCBI Taxonomy" id="41844"/>
    <lineage>
        <taxon>Eukaryota</taxon>
        <taxon>Viridiplantae</taxon>
        <taxon>Streptophyta</taxon>
        <taxon>Embryophyta</taxon>
        <taxon>Marchantiophyta</taxon>
        <taxon>Marchantiopsida</taxon>
        <taxon>Marchantiidae</taxon>
        <taxon>Marchantiales</taxon>
        <taxon>Ricciaceae</taxon>
        <taxon>Riccia</taxon>
    </lineage>
</organism>